<accession>A0A1T4MSD5</accession>
<proteinExistence type="inferred from homology"/>
<comment type="similarity">
    <text evidence="1">Belongs to the GerABKA family.</text>
</comment>
<feature type="compositionally biased region" description="Basic and acidic residues" evidence="3">
    <location>
        <begin position="508"/>
        <end position="517"/>
    </location>
</feature>
<evidence type="ECO:0000256" key="2">
    <source>
        <dbReference type="ARBA" id="ARBA00023136"/>
    </source>
</evidence>
<feature type="transmembrane region" description="Helical" evidence="4">
    <location>
        <begin position="390"/>
        <end position="407"/>
    </location>
</feature>
<keyword evidence="4" id="KW-1133">Transmembrane helix</keyword>
<dbReference type="Pfam" id="PF03323">
    <property type="entry name" value="GerA"/>
    <property type="match status" value="1"/>
</dbReference>
<dbReference type="InterPro" id="IPR004995">
    <property type="entry name" value="Spore_Ger"/>
</dbReference>
<feature type="transmembrane region" description="Helical" evidence="4">
    <location>
        <begin position="364"/>
        <end position="384"/>
    </location>
</feature>
<dbReference type="PIRSF" id="PIRSF005690">
    <property type="entry name" value="GerBA"/>
    <property type="match status" value="1"/>
</dbReference>
<feature type="transmembrane region" description="Helical" evidence="4">
    <location>
        <begin position="296"/>
        <end position="317"/>
    </location>
</feature>
<dbReference type="PANTHER" id="PTHR22550">
    <property type="entry name" value="SPORE GERMINATION PROTEIN"/>
    <property type="match status" value="1"/>
</dbReference>
<evidence type="ECO:0000256" key="4">
    <source>
        <dbReference type="SAM" id="Phobius"/>
    </source>
</evidence>
<feature type="transmembrane region" description="Helical" evidence="4">
    <location>
        <begin position="453"/>
        <end position="474"/>
    </location>
</feature>
<sequence length="517" mass="57753">MAEREEMLSGKLGRNFQENVAQLDKILAAGICFDVHSRPLEFGQKKIQMYFVDGLVDSTSILDMTRILSMVERNDLVPATLHKLVQTYLSHGQVTTEAALDKIASHVLAGRTAFIVEGEQEAIIVEARRYPARGPEEPDLEKVVRGSRDGFTETIIFNTALIRRRIRDPKLRFIMLSGGKRSKSDICLAYIEDIASPELVADIKRRLEKLNIDGLPMAEKSVEEMITKEDNAWNPFPQVRYTERPDVAAAHLLEGHVLIMVDTSPSIMIAPTTFFHHVQHAEEYRQAPIVGAYIRWVRLLAIVASLVVVPLWLLFSLHPGLLPKALSFIGPKKIGNVPLILQFLIAEVSIDVVRMAAIHTPSPLTTSLGLIAALMIGEVAINIGMFAPEVIMYMAIAATGTFATPSYELGMALRLWRYLLIILVYALSWPGLVLGVLALFVFLARSRSFGVPYLWPLIPFNWTALKAILIRYPVPIQNSRPSILKPVDTDRQPGQSIPIPSRKPQFGKGEKEENEKD</sequence>
<dbReference type="InterPro" id="IPR050768">
    <property type="entry name" value="UPF0353/GerABKA_families"/>
</dbReference>
<feature type="transmembrane region" description="Helical" evidence="4">
    <location>
        <begin position="419"/>
        <end position="441"/>
    </location>
</feature>
<keyword evidence="4" id="KW-0812">Transmembrane</keyword>
<dbReference type="PANTHER" id="PTHR22550:SF9">
    <property type="entry name" value="STAGE V SPORULATION PROTEIN AF"/>
    <property type="match status" value="1"/>
</dbReference>
<evidence type="ECO:0000256" key="1">
    <source>
        <dbReference type="ARBA" id="ARBA00005278"/>
    </source>
</evidence>
<organism evidence="5 6">
    <name type="scientific">Carboxydocella sporoproducens DSM 16521</name>
    <dbReference type="NCBI Taxonomy" id="1121270"/>
    <lineage>
        <taxon>Bacteria</taxon>
        <taxon>Bacillati</taxon>
        <taxon>Bacillota</taxon>
        <taxon>Clostridia</taxon>
        <taxon>Eubacteriales</taxon>
        <taxon>Clostridiales Family XVI. Incertae Sedis</taxon>
        <taxon>Carboxydocella</taxon>
    </lineage>
</organism>
<dbReference type="GO" id="GO:0009847">
    <property type="term" value="P:spore germination"/>
    <property type="evidence" value="ECO:0007669"/>
    <property type="project" value="InterPro"/>
</dbReference>
<feature type="region of interest" description="Disordered" evidence="3">
    <location>
        <begin position="483"/>
        <end position="517"/>
    </location>
</feature>
<dbReference type="EMBL" id="FUXM01000005">
    <property type="protein sequence ID" value="SJZ69873.1"/>
    <property type="molecule type" value="Genomic_DNA"/>
</dbReference>
<keyword evidence="6" id="KW-1185">Reference proteome</keyword>
<dbReference type="RefSeq" id="WP_078664797.1">
    <property type="nucleotide sequence ID" value="NZ_FUXM01000005.1"/>
</dbReference>
<keyword evidence="2 4" id="KW-0472">Membrane</keyword>
<dbReference type="Proteomes" id="UP000189933">
    <property type="component" value="Unassembled WGS sequence"/>
</dbReference>
<reference evidence="6" key="1">
    <citation type="submission" date="2017-02" db="EMBL/GenBank/DDBJ databases">
        <authorList>
            <person name="Varghese N."/>
            <person name="Submissions S."/>
        </authorList>
    </citation>
    <scope>NUCLEOTIDE SEQUENCE [LARGE SCALE GENOMIC DNA]</scope>
    <source>
        <strain evidence="6">DSM 16521</strain>
    </source>
</reference>
<dbReference type="OrthoDB" id="1726708at2"/>
<evidence type="ECO:0000313" key="5">
    <source>
        <dbReference type="EMBL" id="SJZ69873.1"/>
    </source>
</evidence>
<evidence type="ECO:0000256" key="3">
    <source>
        <dbReference type="SAM" id="MobiDB-lite"/>
    </source>
</evidence>
<protein>
    <submittedName>
        <fullName evidence="5">Stage V sporulation protein AF</fullName>
    </submittedName>
</protein>
<dbReference type="GO" id="GO:0016020">
    <property type="term" value="C:membrane"/>
    <property type="evidence" value="ECO:0007669"/>
    <property type="project" value="InterPro"/>
</dbReference>
<evidence type="ECO:0000313" key="6">
    <source>
        <dbReference type="Proteomes" id="UP000189933"/>
    </source>
</evidence>
<name>A0A1T4MSD5_9FIRM</name>
<gene>
    <name evidence="5" type="ORF">SAMN02745885_00688</name>
</gene>
<dbReference type="AlphaFoldDB" id="A0A1T4MSD5"/>